<dbReference type="EMBL" id="SRZC01000015">
    <property type="protein sequence ID" value="TGX81565.1"/>
    <property type="molecule type" value="Genomic_DNA"/>
</dbReference>
<dbReference type="Proteomes" id="UP000308886">
    <property type="component" value="Unassembled WGS sequence"/>
</dbReference>
<name>A0AC61QP46_9BACT</name>
<gene>
    <name evidence="1" type="ORF">E5358_09725</name>
</gene>
<accession>A0AC61QP46</accession>
<reference evidence="1" key="1">
    <citation type="submission" date="2019-04" db="EMBL/GenBank/DDBJ databases">
        <title>Microbes associate with the intestines of laboratory mice.</title>
        <authorList>
            <person name="Navarre W."/>
            <person name="Wong E."/>
            <person name="Huang K."/>
            <person name="Tropini C."/>
            <person name="Ng K."/>
            <person name="Yu B."/>
        </authorList>
    </citation>
    <scope>NUCLEOTIDE SEQUENCE</scope>
    <source>
        <strain evidence="1">NM73_A23</strain>
    </source>
</reference>
<evidence type="ECO:0000313" key="1">
    <source>
        <dbReference type="EMBL" id="TGX81565.1"/>
    </source>
</evidence>
<protein>
    <submittedName>
        <fullName evidence="1">Carbonic anhydrase</fullName>
    </submittedName>
</protein>
<keyword evidence="2" id="KW-1185">Reference proteome</keyword>
<proteinExistence type="predicted"/>
<comment type="caution">
    <text evidence="1">The sequence shown here is derived from an EMBL/GenBank/DDBJ whole genome shotgun (WGS) entry which is preliminary data.</text>
</comment>
<sequence length="179" mass="20047">MIDRIIDYNKGFVENKEYEKFVTDKYPDKKLAVLSCMDTRLTELLPAALGLKNGDAKIIKNAGGLVISAFDSAMRSLIVAIYELGVEEIMVVAHSHCGACHMSYEHFHEQMIARGVTDSTLATIRKCGIDLDAWLEGFKDTPESVRRTVETIRTHPLVPKDIIVRGFIIDSETGELEEM</sequence>
<organism evidence="1 2">
    <name type="scientific">Palleniella muris</name>
    <dbReference type="NCBI Taxonomy" id="3038145"/>
    <lineage>
        <taxon>Bacteria</taxon>
        <taxon>Pseudomonadati</taxon>
        <taxon>Bacteroidota</taxon>
        <taxon>Bacteroidia</taxon>
        <taxon>Bacteroidales</taxon>
        <taxon>Prevotellaceae</taxon>
        <taxon>Palleniella</taxon>
    </lineage>
</organism>
<evidence type="ECO:0000313" key="2">
    <source>
        <dbReference type="Proteomes" id="UP000308886"/>
    </source>
</evidence>